<evidence type="ECO:0000313" key="2">
    <source>
        <dbReference type="EMBL" id="MDR6551828.1"/>
    </source>
</evidence>
<evidence type="ECO:0000313" key="3">
    <source>
        <dbReference type="Proteomes" id="UP001267290"/>
    </source>
</evidence>
<feature type="transmembrane region" description="Helical" evidence="1">
    <location>
        <begin position="36"/>
        <end position="58"/>
    </location>
</feature>
<dbReference type="RefSeq" id="WP_310499386.1">
    <property type="nucleotide sequence ID" value="NZ_JAVDSB010000004.1"/>
</dbReference>
<feature type="transmembrane region" description="Helical" evidence="1">
    <location>
        <begin position="120"/>
        <end position="137"/>
    </location>
</feature>
<name>A0ABU1NWK6_9BACL</name>
<keyword evidence="1" id="KW-1133">Transmembrane helix</keyword>
<keyword evidence="3" id="KW-1185">Reference proteome</keyword>
<dbReference type="Proteomes" id="UP001267290">
    <property type="component" value="Unassembled WGS sequence"/>
</dbReference>
<keyword evidence="1" id="KW-0812">Transmembrane</keyword>
<organism evidence="2 3">
    <name type="scientific">Paenibacillus qinlingensis</name>
    <dbReference type="NCBI Taxonomy" id="1837343"/>
    <lineage>
        <taxon>Bacteria</taxon>
        <taxon>Bacillati</taxon>
        <taxon>Bacillota</taxon>
        <taxon>Bacilli</taxon>
        <taxon>Bacillales</taxon>
        <taxon>Paenibacillaceae</taxon>
        <taxon>Paenibacillus</taxon>
    </lineage>
</organism>
<evidence type="ECO:0000256" key="1">
    <source>
        <dbReference type="SAM" id="Phobius"/>
    </source>
</evidence>
<sequence>MKLERLLRSPLLGAFIFLLVGVAMLVLHYREFSPEWLRYAMTISTVSLVVIWTALVLFHNKRYPKRRIRLATFIPPEFREEDEGQQWINYKVTRRVYMLYYSAIPLLIGLVVLIPDGKAAAIGGLSLLGALQQILYWKGLRDWDRS</sequence>
<comment type="caution">
    <text evidence="2">The sequence shown here is derived from an EMBL/GenBank/DDBJ whole genome shotgun (WGS) entry which is preliminary data.</text>
</comment>
<proteinExistence type="predicted"/>
<dbReference type="EMBL" id="JAVDSB010000004">
    <property type="protein sequence ID" value="MDR6551828.1"/>
    <property type="molecule type" value="Genomic_DNA"/>
</dbReference>
<feature type="transmembrane region" description="Helical" evidence="1">
    <location>
        <begin position="12"/>
        <end position="30"/>
    </location>
</feature>
<protein>
    <submittedName>
        <fullName evidence="2">Benzoate:H+ symporter BenE</fullName>
    </submittedName>
</protein>
<feature type="transmembrane region" description="Helical" evidence="1">
    <location>
        <begin position="96"/>
        <end position="114"/>
    </location>
</feature>
<keyword evidence="1" id="KW-0472">Membrane</keyword>
<reference evidence="2 3" key="1">
    <citation type="submission" date="2023-07" db="EMBL/GenBank/DDBJ databases">
        <title>Sorghum-associated microbial communities from plants grown in Nebraska, USA.</title>
        <authorList>
            <person name="Schachtman D."/>
        </authorList>
    </citation>
    <scope>NUCLEOTIDE SEQUENCE [LARGE SCALE GENOMIC DNA]</scope>
    <source>
        <strain evidence="2 3">CC258</strain>
    </source>
</reference>
<accession>A0ABU1NWK6</accession>
<gene>
    <name evidence="2" type="ORF">J2736_003017</name>
</gene>